<feature type="region of interest" description="N-acetyltransferase" evidence="18">
    <location>
        <begin position="249"/>
        <end position="455"/>
    </location>
</feature>
<comment type="similarity">
    <text evidence="2 18">In the C-terminal section; belongs to the transferase hexapeptide repeat family.</text>
</comment>
<comment type="subcellular location">
    <subcellularLocation>
        <location evidence="1 18">Cytoplasm</location>
    </subcellularLocation>
</comment>
<dbReference type="GO" id="GO:0009252">
    <property type="term" value="P:peptidoglycan biosynthetic process"/>
    <property type="evidence" value="ECO:0007669"/>
    <property type="project" value="UniProtKB-UniRule"/>
</dbReference>
<evidence type="ECO:0000256" key="10">
    <source>
        <dbReference type="ARBA" id="ARBA00022960"/>
    </source>
</evidence>
<dbReference type="Proteomes" id="UP000055136">
    <property type="component" value="Chromosome"/>
</dbReference>
<evidence type="ECO:0000256" key="17">
    <source>
        <dbReference type="ARBA" id="ARBA00049628"/>
    </source>
</evidence>
<dbReference type="InterPro" id="IPR029044">
    <property type="entry name" value="Nucleotide-diphossugar_trans"/>
</dbReference>
<dbReference type="UniPathway" id="UPA00973"/>
<evidence type="ECO:0000313" key="21">
    <source>
        <dbReference type="EMBL" id="ALP54273.1"/>
    </source>
</evidence>
<dbReference type="InterPro" id="IPR050065">
    <property type="entry name" value="GlmU-like"/>
</dbReference>
<dbReference type="GO" id="GO:0005737">
    <property type="term" value="C:cytoplasm"/>
    <property type="evidence" value="ECO:0007669"/>
    <property type="project" value="UniProtKB-SubCell"/>
</dbReference>
<feature type="binding site" evidence="18">
    <location>
        <position position="225"/>
    </location>
    <ligand>
        <name>UDP-N-acetyl-alpha-D-glucosamine</name>
        <dbReference type="ChEBI" id="CHEBI:57705"/>
    </ligand>
</feature>
<feature type="binding site" evidence="18">
    <location>
        <position position="167"/>
    </location>
    <ligand>
        <name>UDP-N-acetyl-alpha-D-glucosamine</name>
        <dbReference type="ChEBI" id="CHEBI:57705"/>
    </ligand>
</feature>
<keyword evidence="8 18" id="KW-0677">Repeat</keyword>
<dbReference type="InterPro" id="IPR038009">
    <property type="entry name" value="GlmU_C_LbH"/>
</dbReference>
<feature type="binding site" evidence="18">
    <location>
        <position position="364"/>
    </location>
    <ligand>
        <name>UDP-N-acetyl-alpha-D-glucosamine</name>
        <dbReference type="ChEBI" id="CHEBI:57705"/>
    </ligand>
</feature>
<dbReference type="UniPathway" id="UPA00113">
    <property type="reaction ID" value="UER00532"/>
</dbReference>
<dbReference type="GO" id="GO:0000902">
    <property type="term" value="P:cell morphogenesis"/>
    <property type="evidence" value="ECO:0007669"/>
    <property type="project" value="UniProtKB-UniRule"/>
</dbReference>
<dbReference type="Pfam" id="PF00132">
    <property type="entry name" value="Hexapep"/>
    <property type="match status" value="1"/>
</dbReference>
<sequence>MGLSVIILAAGQGTRMRSALPKVLHKLAHKPLVEHVIDRAKQLGAEDIHVVYGHGGDAVPTTLAHCEVDWVKQAQQLGTGHAVAQAIPHIPAERDVLVLYGDVPLTSAETLKNLIQLARQSGFGLLTISLDDAAGYGRILRGDDGRVLRIIEHKDASEAERAITEVNTGILATSRKNLARWLERLDNDNAQGEYYLTDIVAMAVADAIDISTTSPSDEFEVLGVNNKRQLAALERAYQQQQAERLLDGGVTLRDPARIDIRGNVRCGTDVIMDVNLVLEGEIDIGDKVEIGPNCLISNSRIESGARILANCVIENAVVGKDSQVGPFSRLRPETVLAEATHIGNFVEIKKAQIGQGSKVNHLSYVGDAVIGRNVNIGAGTITCNYDGANKHLTEIGDEVFVGSDTQLVAPVKVGAGATIGAGSTITKAVAAGALALSRAKQISKSGWQRPMKKKS</sequence>
<dbReference type="GO" id="GO:0000287">
    <property type="term" value="F:magnesium ion binding"/>
    <property type="evidence" value="ECO:0007669"/>
    <property type="project" value="UniProtKB-UniRule"/>
</dbReference>
<evidence type="ECO:0000256" key="15">
    <source>
        <dbReference type="ARBA" id="ARBA00048247"/>
    </source>
</evidence>
<feature type="domain" description="MobA-like NTP transferase" evidence="19">
    <location>
        <begin position="5"/>
        <end position="134"/>
    </location>
</feature>
<keyword evidence="11 18" id="KW-0573">Peptidoglycan synthesis</keyword>
<evidence type="ECO:0000256" key="14">
    <source>
        <dbReference type="ARBA" id="ARBA00023316"/>
    </source>
</evidence>
<proteinExistence type="inferred from homology"/>
<comment type="catalytic activity">
    <reaction evidence="15 18">
        <text>alpha-D-glucosamine 1-phosphate + acetyl-CoA = N-acetyl-alpha-D-glucosamine 1-phosphate + CoA + H(+)</text>
        <dbReference type="Rhea" id="RHEA:13725"/>
        <dbReference type="ChEBI" id="CHEBI:15378"/>
        <dbReference type="ChEBI" id="CHEBI:57287"/>
        <dbReference type="ChEBI" id="CHEBI:57288"/>
        <dbReference type="ChEBI" id="CHEBI:57776"/>
        <dbReference type="ChEBI" id="CHEBI:58516"/>
        <dbReference type="EC" id="2.3.1.157"/>
    </reaction>
</comment>
<name>A0A0S2TGJ2_9GAMM</name>
<feature type="binding site" evidence="18">
    <location>
        <begin position="100"/>
        <end position="102"/>
    </location>
    <ligand>
        <name>UDP-N-acetyl-alpha-D-glucosamine</name>
        <dbReference type="ChEBI" id="CHEBI:57705"/>
    </ligand>
</feature>
<protein>
    <recommendedName>
        <fullName evidence="18">Bifunctional protein GlmU</fullName>
    </recommendedName>
    <domain>
        <recommendedName>
            <fullName evidence="18">UDP-N-acetylglucosamine pyrophosphorylase</fullName>
            <ecNumber evidence="18">2.7.7.23</ecNumber>
        </recommendedName>
        <alternativeName>
            <fullName evidence="18">N-acetylglucosamine-1-phosphate uridyltransferase</fullName>
        </alternativeName>
    </domain>
    <domain>
        <recommendedName>
            <fullName evidence="18">Glucosamine-1-phosphate N-acetyltransferase</fullName>
            <ecNumber evidence="18">2.3.1.157</ecNumber>
        </recommendedName>
    </domain>
</protein>
<feature type="binding site" evidence="18">
    <location>
        <begin position="8"/>
        <end position="11"/>
    </location>
    <ligand>
        <name>UDP-N-acetyl-alpha-D-glucosamine</name>
        <dbReference type="ChEBI" id="CHEBI:57705"/>
    </ligand>
</feature>
<dbReference type="SUPFAM" id="SSF51161">
    <property type="entry name" value="Trimeric LpxA-like enzymes"/>
    <property type="match status" value="1"/>
</dbReference>
<evidence type="ECO:0000256" key="5">
    <source>
        <dbReference type="ARBA" id="ARBA00022679"/>
    </source>
</evidence>
<dbReference type="PANTHER" id="PTHR43584:SF3">
    <property type="entry name" value="BIFUNCTIONAL PROTEIN GLMU"/>
    <property type="match status" value="1"/>
</dbReference>
<keyword evidence="12 18" id="KW-0511">Multifunctional enzyme</keyword>
<dbReference type="InterPro" id="IPR005882">
    <property type="entry name" value="Bifunctional_GlmU"/>
</dbReference>
<gene>
    <name evidence="18 21" type="primary">glmU</name>
    <name evidence="21" type="ORF">Tel_14595</name>
</gene>
<dbReference type="KEGG" id="tee:Tel_14595"/>
<feature type="binding site" evidence="18">
    <location>
        <position position="403"/>
    </location>
    <ligand>
        <name>acetyl-CoA</name>
        <dbReference type="ChEBI" id="CHEBI:57288"/>
    </ligand>
</feature>
<comment type="pathway">
    <text evidence="18">Nucleotide-sugar biosynthesis; UDP-N-acetyl-alpha-D-glucosamine biosynthesis; N-acetyl-alpha-D-glucosamine 1-phosphate from alpha-D-glucosamine 6-phosphate (route II): step 2/2.</text>
</comment>
<dbReference type="Gene3D" id="2.160.10.10">
    <property type="entry name" value="Hexapeptide repeat proteins"/>
    <property type="match status" value="1"/>
</dbReference>
<dbReference type="InterPro" id="IPR001451">
    <property type="entry name" value="Hexapep"/>
</dbReference>
<dbReference type="CDD" id="cd03353">
    <property type="entry name" value="LbH_GlmU_C"/>
    <property type="match status" value="1"/>
</dbReference>
<comment type="similarity">
    <text evidence="3 18">In the N-terminal section; belongs to the N-acetylglucosamine-1-phosphate uridyltransferase family.</text>
</comment>
<evidence type="ECO:0000256" key="4">
    <source>
        <dbReference type="ARBA" id="ARBA00022490"/>
    </source>
</evidence>
<feature type="binding site" evidence="18">
    <location>
        <position position="152"/>
    </location>
    <ligand>
        <name>UDP-N-acetyl-alpha-D-glucosamine</name>
        <dbReference type="ChEBI" id="CHEBI:57705"/>
    </ligand>
</feature>
<dbReference type="CDD" id="cd02540">
    <property type="entry name" value="GT2_GlmU_N_bac"/>
    <property type="match status" value="1"/>
</dbReference>
<feature type="binding site" evidence="18">
    <location>
        <begin position="78"/>
        <end position="79"/>
    </location>
    <ligand>
        <name>UDP-N-acetyl-alpha-D-glucosamine</name>
        <dbReference type="ChEBI" id="CHEBI:57705"/>
    </ligand>
</feature>
<feature type="binding site" evidence="18">
    <location>
        <position position="378"/>
    </location>
    <ligand>
        <name>acetyl-CoA</name>
        <dbReference type="ChEBI" id="CHEBI:57288"/>
    </ligand>
</feature>
<dbReference type="HAMAP" id="MF_01631">
    <property type="entry name" value="GlmU"/>
    <property type="match status" value="1"/>
</dbReference>
<evidence type="ECO:0000256" key="1">
    <source>
        <dbReference type="ARBA" id="ARBA00004496"/>
    </source>
</evidence>
<keyword evidence="9 18" id="KW-0460">Magnesium</keyword>
<dbReference type="InterPro" id="IPR025877">
    <property type="entry name" value="MobA-like_NTP_Trfase"/>
</dbReference>
<keyword evidence="22" id="KW-1185">Reference proteome</keyword>
<comment type="catalytic activity">
    <reaction evidence="16 18">
        <text>N-acetyl-alpha-D-glucosamine 1-phosphate + UTP + H(+) = UDP-N-acetyl-alpha-D-glucosamine + diphosphate</text>
        <dbReference type="Rhea" id="RHEA:13509"/>
        <dbReference type="ChEBI" id="CHEBI:15378"/>
        <dbReference type="ChEBI" id="CHEBI:33019"/>
        <dbReference type="ChEBI" id="CHEBI:46398"/>
        <dbReference type="ChEBI" id="CHEBI:57705"/>
        <dbReference type="ChEBI" id="CHEBI:57776"/>
        <dbReference type="EC" id="2.7.7.23"/>
    </reaction>
</comment>
<evidence type="ECO:0000259" key="20">
    <source>
        <dbReference type="Pfam" id="PF25087"/>
    </source>
</evidence>
<feature type="binding site" evidence="18">
    <location>
        <position position="22"/>
    </location>
    <ligand>
        <name>UDP-N-acetyl-alpha-D-glucosamine</name>
        <dbReference type="ChEBI" id="CHEBI:57705"/>
    </ligand>
</feature>
<keyword evidence="14 18" id="KW-0961">Cell wall biogenesis/degradation</keyword>
<dbReference type="SUPFAM" id="SSF53448">
    <property type="entry name" value="Nucleotide-diphospho-sugar transferases"/>
    <property type="match status" value="1"/>
</dbReference>
<organism evidence="21 22">
    <name type="scientific">Candidatus Tenderia electrophaga</name>
    <dbReference type="NCBI Taxonomy" id="1748243"/>
    <lineage>
        <taxon>Bacteria</taxon>
        <taxon>Pseudomonadati</taxon>
        <taxon>Pseudomonadota</taxon>
        <taxon>Gammaproteobacteria</taxon>
        <taxon>Candidatus Tenderiales</taxon>
        <taxon>Candidatus Tenderiaceae</taxon>
        <taxon>Candidatus Tenderia</taxon>
    </lineage>
</organism>
<keyword evidence="4 18" id="KW-0963">Cytoplasm</keyword>
<dbReference type="InterPro" id="IPR056729">
    <property type="entry name" value="GMPPB_C"/>
</dbReference>
<feature type="binding site" evidence="18">
    <location>
        <position position="375"/>
    </location>
    <ligand>
        <name>UDP-N-acetyl-alpha-D-glucosamine</name>
        <dbReference type="ChEBI" id="CHEBI:57705"/>
    </ligand>
</feature>
<dbReference type="Pfam" id="PF25087">
    <property type="entry name" value="GMPPB_C"/>
    <property type="match status" value="1"/>
</dbReference>
<dbReference type="GO" id="GO:0009245">
    <property type="term" value="P:lipid A biosynthetic process"/>
    <property type="evidence" value="ECO:0007669"/>
    <property type="project" value="UniProtKB-UniRule"/>
</dbReference>
<evidence type="ECO:0000256" key="3">
    <source>
        <dbReference type="ARBA" id="ARBA00007947"/>
    </source>
</evidence>
<dbReference type="GO" id="GO:0016020">
    <property type="term" value="C:membrane"/>
    <property type="evidence" value="ECO:0007669"/>
    <property type="project" value="GOC"/>
</dbReference>
<evidence type="ECO:0000256" key="11">
    <source>
        <dbReference type="ARBA" id="ARBA00022984"/>
    </source>
</evidence>
<evidence type="ECO:0000256" key="2">
    <source>
        <dbReference type="ARBA" id="ARBA00007707"/>
    </source>
</evidence>
<comment type="pathway">
    <text evidence="18">Bacterial outer membrane biogenesis; LPS lipid A biosynthesis.</text>
</comment>
<dbReference type="NCBIfam" id="TIGR01173">
    <property type="entry name" value="glmU"/>
    <property type="match status" value="1"/>
</dbReference>
<evidence type="ECO:0000259" key="19">
    <source>
        <dbReference type="Pfam" id="PF12804"/>
    </source>
</evidence>
<feature type="region of interest" description="Linker" evidence="18">
    <location>
        <begin position="228"/>
        <end position="248"/>
    </location>
</feature>
<feature type="domain" description="Mannose-1-phosphate guanyltransferase C-terminal" evidence="20">
    <location>
        <begin position="261"/>
        <end position="352"/>
    </location>
</feature>
<evidence type="ECO:0000256" key="6">
    <source>
        <dbReference type="ARBA" id="ARBA00022695"/>
    </source>
</evidence>
<evidence type="ECO:0000256" key="13">
    <source>
        <dbReference type="ARBA" id="ARBA00023315"/>
    </source>
</evidence>
<keyword evidence="5 18" id="KW-0808">Transferase</keyword>
<feature type="binding site" evidence="18">
    <location>
        <position position="225"/>
    </location>
    <ligand>
        <name>Mg(2+)</name>
        <dbReference type="ChEBI" id="CHEBI:18420"/>
    </ligand>
</feature>
<keyword evidence="7 18" id="KW-0479">Metal-binding</keyword>
<comment type="cofactor">
    <cofactor evidence="18">
        <name>Mg(2+)</name>
        <dbReference type="ChEBI" id="CHEBI:18420"/>
    </cofactor>
    <text evidence="18">Binds 1 Mg(2+) ion per subunit.</text>
</comment>
<dbReference type="InterPro" id="IPR018357">
    <property type="entry name" value="Hexapep_transf_CS"/>
</dbReference>
<evidence type="ECO:0000256" key="16">
    <source>
        <dbReference type="ARBA" id="ARBA00048493"/>
    </source>
</evidence>
<feature type="region of interest" description="Pyrophosphorylase" evidence="18">
    <location>
        <begin position="1"/>
        <end position="227"/>
    </location>
</feature>
<dbReference type="Pfam" id="PF12804">
    <property type="entry name" value="NTP_transf_3"/>
    <property type="match status" value="1"/>
</dbReference>
<feature type="binding site" evidence="18">
    <location>
        <position position="137"/>
    </location>
    <ligand>
        <name>UDP-N-acetyl-alpha-D-glucosamine</name>
        <dbReference type="ChEBI" id="CHEBI:57705"/>
    </ligand>
</feature>
<comment type="subunit">
    <text evidence="18">Homotrimer.</text>
</comment>
<keyword evidence="6 18" id="KW-0548">Nucleotidyltransferase</keyword>
<dbReference type="GO" id="GO:0071555">
    <property type="term" value="P:cell wall organization"/>
    <property type="evidence" value="ECO:0007669"/>
    <property type="project" value="UniProtKB-KW"/>
</dbReference>
<comment type="function">
    <text evidence="17 18">Catalyzes the last two sequential reactions in the de novo biosynthetic pathway for UDP-N-acetylglucosamine (UDP-GlcNAc). The C-terminal domain catalyzes the transfer of acetyl group from acetyl coenzyme A to glucosamine-1-phosphate (GlcN-1-P) to produce N-acetylglucosamine-1-phosphate (GlcNAc-1-P), which is converted into UDP-GlcNAc by the transfer of uridine 5-monophosphate (from uridine 5-triphosphate), a reaction catalyzed by the N-terminal domain.</text>
</comment>
<feature type="binding site" evidence="18">
    <location>
        <position position="438"/>
    </location>
    <ligand>
        <name>acetyl-CoA</name>
        <dbReference type="ChEBI" id="CHEBI:57288"/>
    </ligand>
</feature>
<evidence type="ECO:0000256" key="9">
    <source>
        <dbReference type="ARBA" id="ARBA00022842"/>
    </source>
</evidence>
<comment type="pathway">
    <text evidence="18">Nucleotide-sugar biosynthesis; UDP-N-acetyl-alpha-D-glucosamine biosynthesis; UDP-N-acetyl-alpha-D-glucosamine from N-acetyl-alpha-D-glucosamine 1-phosphate: step 1/1.</text>
</comment>
<dbReference type="GO" id="GO:0003977">
    <property type="term" value="F:UDP-N-acetylglucosamine diphosphorylase activity"/>
    <property type="evidence" value="ECO:0007669"/>
    <property type="project" value="UniProtKB-UniRule"/>
</dbReference>
<feature type="active site" description="Proton acceptor" evidence="18">
    <location>
        <position position="361"/>
    </location>
</feature>
<evidence type="ECO:0000313" key="22">
    <source>
        <dbReference type="Proteomes" id="UP000055136"/>
    </source>
</evidence>
<evidence type="ECO:0000256" key="7">
    <source>
        <dbReference type="ARBA" id="ARBA00022723"/>
    </source>
</evidence>
<reference evidence="21" key="1">
    <citation type="submission" date="2015-10" db="EMBL/GenBank/DDBJ databases">
        <title>Description of Candidatus Tenderia electrophaga gen. nov, sp. nov., an Uncultivated Electroautotroph from a Biocathode Enrichment.</title>
        <authorList>
            <person name="Eddie B.J."/>
            <person name="Malanoski A.P."/>
            <person name="Wang Z."/>
            <person name="Hall R.J."/>
            <person name="Oh S.D."/>
            <person name="Heiner C."/>
            <person name="Lin B."/>
            <person name="Strycharz-Glaven S.M."/>
        </authorList>
    </citation>
    <scope>NUCLEOTIDE SEQUENCE [LARGE SCALE GENOMIC DNA]</scope>
    <source>
        <strain evidence="21">NRL1</strain>
    </source>
</reference>
<evidence type="ECO:0000256" key="8">
    <source>
        <dbReference type="ARBA" id="ARBA00022737"/>
    </source>
</evidence>
<feature type="binding site" evidence="18">
    <location>
        <begin position="384"/>
        <end position="385"/>
    </location>
    <ligand>
        <name>acetyl-CoA</name>
        <dbReference type="ChEBI" id="CHEBI:57288"/>
    </ligand>
</feature>
<dbReference type="GO" id="GO:0008360">
    <property type="term" value="P:regulation of cell shape"/>
    <property type="evidence" value="ECO:0007669"/>
    <property type="project" value="UniProtKB-KW"/>
</dbReference>
<evidence type="ECO:0000256" key="12">
    <source>
        <dbReference type="ARBA" id="ARBA00023268"/>
    </source>
</evidence>
<dbReference type="EC" id="2.7.7.23" evidence="18"/>
<dbReference type="PANTHER" id="PTHR43584">
    <property type="entry name" value="NUCLEOTIDYL TRANSFERASE"/>
    <property type="match status" value="1"/>
</dbReference>
<keyword evidence="13 18" id="KW-0012">Acyltransferase</keyword>
<dbReference type="GO" id="GO:0019134">
    <property type="term" value="F:glucosamine-1-phosphate N-acetyltransferase activity"/>
    <property type="evidence" value="ECO:0007669"/>
    <property type="project" value="UniProtKB-UniRule"/>
</dbReference>
<feature type="binding site" evidence="18">
    <location>
        <position position="349"/>
    </location>
    <ligand>
        <name>UDP-N-acetyl-alpha-D-glucosamine</name>
        <dbReference type="ChEBI" id="CHEBI:57705"/>
    </ligand>
</feature>
<dbReference type="EC" id="2.3.1.157" evidence="18"/>
<dbReference type="GO" id="GO:0006048">
    <property type="term" value="P:UDP-N-acetylglucosamine biosynthetic process"/>
    <property type="evidence" value="ECO:0007669"/>
    <property type="project" value="UniProtKB-UniPathway"/>
</dbReference>
<feature type="binding site" evidence="18">
    <location>
        <position position="331"/>
    </location>
    <ligand>
        <name>UDP-N-acetyl-alpha-D-glucosamine</name>
        <dbReference type="ChEBI" id="CHEBI:57705"/>
    </ligand>
</feature>
<feature type="binding site" evidence="18">
    <location>
        <position position="102"/>
    </location>
    <ligand>
        <name>Mg(2+)</name>
        <dbReference type="ChEBI" id="CHEBI:18420"/>
    </ligand>
</feature>
<dbReference type="EMBL" id="CP013099">
    <property type="protein sequence ID" value="ALP54273.1"/>
    <property type="molecule type" value="Genomic_DNA"/>
</dbReference>
<feature type="binding site" evidence="18">
    <location>
        <position position="421"/>
    </location>
    <ligand>
        <name>acetyl-CoA</name>
        <dbReference type="ChEBI" id="CHEBI:57288"/>
    </ligand>
</feature>
<feature type="binding site" evidence="18">
    <location>
        <position position="73"/>
    </location>
    <ligand>
        <name>UDP-N-acetyl-alpha-D-glucosamine</name>
        <dbReference type="ChEBI" id="CHEBI:57705"/>
    </ligand>
</feature>
<evidence type="ECO:0000256" key="18">
    <source>
        <dbReference type="HAMAP-Rule" id="MF_01631"/>
    </source>
</evidence>
<dbReference type="STRING" id="1748243.Tel_14595"/>
<dbReference type="AlphaFoldDB" id="A0A0S2TGJ2"/>
<dbReference type="Gene3D" id="3.90.550.10">
    <property type="entry name" value="Spore Coat Polysaccharide Biosynthesis Protein SpsA, Chain A"/>
    <property type="match status" value="1"/>
</dbReference>
<accession>A0A0S2TGJ2</accession>
<dbReference type="PROSITE" id="PS00101">
    <property type="entry name" value="HEXAPEP_TRANSFERASES"/>
    <property type="match status" value="1"/>
</dbReference>
<dbReference type="InterPro" id="IPR011004">
    <property type="entry name" value="Trimer_LpxA-like_sf"/>
</dbReference>
<keyword evidence="10 18" id="KW-0133">Cell shape</keyword>